<comment type="caution">
    <text evidence="22">The sequence shown here is derived from an EMBL/GenBank/DDBJ whole genome shotgun (WGS) entry which is preliminary data.</text>
</comment>
<evidence type="ECO:0000256" key="10">
    <source>
        <dbReference type="ARBA" id="ARBA00022833"/>
    </source>
</evidence>
<evidence type="ECO:0000256" key="4">
    <source>
        <dbReference type="ARBA" id="ARBA00022448"/>
    </source>
</evidence>
<comment type="function">
    <text evidence="16">Part of the Sec protein translocase complex. Interacts with the SecYEG preprotein conducting channel. Has a central role in coupling the hydrolysis of ATP to the transfer of proteins into and across the cell membrane, serving both as a receptor for the preprotein-SecB complex and as an ATP-driven molecular motor driving the stepwise translocation of polypeptide chains across the membrane.</text>
</comment>
<reference evidence="22 23" key="1">
    <citation type="submission" date="2022-07" db="EMBL/GenBank/DDBJ databases">
        <title>Methylomonas rivi sp. nov., Methylomonas rosea sp. nov., Methylomonas aureus sp. nov. and Methylomonas subterranea sp. nov., four novel methanotrophs isolated from a freshwater creek and the deep terrestrial subsurface.</title>
        <authorList>
            <person name="Abin C."/>
            <person name="Sankaranarayanan K."/>
            <person name="Garner C."/>
            <person name="Sindelar R."/>
            <person name="Kotary K."/>
            <person name="Garner R."/>
            <person name="Barclay S."/>
            <person name="Lawson P."/>
            <person name="Krumholz L."/>
        </authorList>
    </citation>
    <scope>NUCLEOTIDE SEQUENCE [LARGE SCALE GENOMIC DNA]</scope>
    <source>
        <strain evidence="22 23">WSC-7</strain>
    </source>
</reference>
<evidence type="ECO:0000259" key="20">
    <source>
        <dbReference type="PROSITE" id="PS51194"/>
    </source>
</evidence>
<dbReference type="InterPro" id="IPR014001">
    <property type="entry name" value="Helicase_ATP-bd"/>
</dbReference>
<dbReference type="SUPFAM" id="SSF81886">
    <property type="entry name" value="Helical scaffold and wing domains of SecA"/>
    <property type="match status" value="1"/>
</dbReference>
<evidence type="ECO:0000256" key="15">
    <source>
        <dbReference type="ARBA" id="ARBA00023136"/>
    </source>
</evidence>
<dbReference type="InterPro" id="IPR014018">
    <property type="entry name" value="SecA_motor_DEAD"/>
</dbReference>
<evidence type="ECO:0000256" key="9">
    <source>
        <dbReference type="ARBA" id="ARBA00022741"/>
    </source>
</evidence>
<keyword evidence="9 16" id="KW-0547">Nucleotide-binding</keyword>
<dbReference type="HAMAP" id="MF_01382">
    <property type="entry name" value="SecA"/>
    <property type="match status" value="1"/>
</dbReference>
<organism evidence="22 23">
    <name type="scientific">Methylomonas rosea</name>
    <dbReference type="NCBI Taxonomy" id="2952227"/>
    <lineage>
        <taxon>Bacteria</taxon>
        <taxon>Pseudomonadati</taxon>
        <taxon>Pseudomonadota</taxon>
        <taxon>Gammaproteobacteria</taxon>
        <taxon>Methylococcales</taxon>
        <taxon>Methylococcaceae</taxon>
        <taxon>Methylomonas</taxon>
    </lineage>
</organism>
<gene>
    <name evidence="16 22" type="primary">secA</name>
    <name evidence="22" type="ORF">NP589_19835</name>
</gene>
<dbReference type="PROSITE" id="PS51194">
    <property type="entry name" value="HELICASE_CTER"/>
    <property type="match status" value="1"/>
</dbReference>
<keyword evidence="4 16" id="KW-0813">Transport</keyword>
<dbReference type="SUPFAM" id="SSF52540">
    <property type="entry name" value="P-loop containing nucleoside triphosphate hydrolases"/>
    <property type="match status" value="2"/>
</dbReference>
<dbReference type="InterPro" id="IPR011130">
    <property type="entry name" value="SecA_preprotein_X-link_dom"/>
</dbReference>
<keyword evidence="8" id="KW-0479">Metal-binding</keyword>
<evidence type="ECO:0000313" key="23">
    <source>
        <dbReference type="Proteomes" id="UP001524570"/>
    </source>
</evidence>
<evidence type="ECO:0000256" key="1">
    <source>
        <dbReference type="ARBA" id="ARBA00001947"/>
    </source>
</evidence>
<protein>
    <recommendedName>
        <fullName evidence="16 17">Protein translocase subunit SecA</fullName>
        <ecNumber evidence="16">7.4.2.8</ecNumber>
    </recommendedName>
</protein>
<dbReference type="InterPro" id="IPR000185">
    <property type="entry name" value="SecA"/>
</dbReference>
<comment type="cofactor">
    <cofactor evidence="1">
        <name>Zn(2+)</name>
        <dbReference type="ChEBI" id="CHEBI:29105"/>
    </cofactor>
</comment>
<keyword evidence="14 16" id="KW-0811">Translocation</keyword>
<dbReference type="PROSITE" id="PS51196">
    <property type="entry name" value="SECA_MOTOR_DEAD"/>
    <property type="match status" value="1"/>
</dbReference>
<feature type="domain" description="SecA family profile" evidence="21">
    <location>
        <begin position="3"/>
        <end position="622"/>
    </location>
</feature>
<evidence type="ECO:0000256" key="2">
    <source>
        <dbReference type="ARBA" id="ARBA00004170"/>
    </source>
</evidence>
<dbReference type="InterPro" id="IPR036266">
    <property type="entry name" value="SecA_Wing/Scaffold_sf"/>
</dbReference>
<dbReference type="SMART" id="SM00957">
    <property type="entry name" value="SecA_DEAD"/>
    <property type="match status" value="1"/>
</dbReference>
<evidence type="ECO:0000256" key="14">
    <source>
        <dbReference type="ARBA" id="ARBA00023010"/>
    </source>
</evidence>
<evidence type="ECO:0000256" key="17">
    <source>
        <dbReference type="RuleBase" id="RU003874"/>
    </source>
</evidence>
<feature type="compositionally biased region" description="Basic residues" evidence="18">
    <location>
        <begin position="905"/>
        <end position="915"/>
    </location>
</feature>
<dbReference type="SUPFAM" id="SSF81767">
    <property type="entry name" value="Pre-protein crosslinking domain of SecA"/>
    <property type="match status" value="1"/>
</dbReference>
<evidence type="ECO:0000256" key="11">
    <source>
        <dbReference type="ARBA" id="ARBA00022840"/>
    </source>
</evidence>
<accession>A0ABT1TY36</accession>
<dbReference type="EMBL" id="JANIBL010000084">
    <property type="protein sequence ID" value="MCQ8119682.1"/>
    <property type="molecule type" value="Genomic_DNA"/>
</dbReference>
<dbReference type="Gene3D" id="3.40.50.300">
    <property type="entry name" value="P-loop containing nucleotide triphosphate hydrolases"/>
    <property type="match status" value="2"/>
</dbReference>
<comment type="catalytic activity">
    <reaction evidence="16">
        <text>ATP + H2O + cellular proteinSide 1 = ADP + phosphate + cellular proteinSide 2.</text>
        <dbReference type="EC" id="7.4.2.8"/>
    </reaction>
</comment>
<evidence type="ECO:0000256" key="18">
    <source>
        <dbReference type="SAM" id="MobiDB-lite"/>
    </source>
</evidence>
<feature type="binding site" evidence="16">
    <location>
        <begin position="105"/>
        <end position="109"/>
    </location>
    <ligand>
        <name>ATP</name>
        <dbReference type="ChEBI" id="CHEBI:30616"/>
    </ligand>
</feature>
<feature type="domain" description="Helicase C-terminal" evidence="20">
    <location>
        <begin position="440"/>
        <end position="638"/>
    </location>
</feature>
<evidence type="ECO:0000256" key="5">
    <source>
        <dbReference type="ARBA" id="ARBA00022475"/>
    </source>
</evidence>
<feature type="domain" description="Helicase ATP-binding" evidence="19">
    <location>
        <begin position="89"/>
        <end position="247"/>
    </location>
</feature>
<keyword evidence="7" id="KW-0997">Cell inner membrane</keyword>
<dbReference type="PROSITE" id="PS51192">
    <property type="entry name" value="HELICASE_ATP_BIND_1"/>
    <property type="match status" value="1"/>
</dbReference>
<evidence type="ECO:0000256" key="12">
    <source>
        <dbReference type="ARBA" id="ARBA00022927"/>
    </source>
</evidence>
<comment type="subcellular location">
    <subcellularLocation>
        <location evidence="16">Cell membrane</location>
        <topology evidence="16">Peripheral membrane protein</topology>
        <orientation evidence="16">Cytoplasmic side</orientation>
    </subcellularLocation>
    <subcellularLocation>
        <location evidence="16">Cytoplasm</location>
    </subcellularLocation>
    <subcellularLocation>
        <location evidence="2">Membrane</location>
        <topology evidence="2">Peripheral membrane protein</topology>
    </subcellularLocation>
    <text evidence="16">Distribution is 50-50.</text>
</comment>
<dbReference type="PROSITE" id="PS01312">
    <property type="entry name" value="SECA"/>
    <property type="match status" value="1"/>
</dbReference>
<dbReference type="Pfam" id="PF07517">
    <property type="entry name" value="SecA_DEAD"/>
    <property type="match status" value="1"/>
</dbReference>
<keyword evidence="10" id="KW-0862">Zinc</keyword>
<dbReference type="InterPro" id="IPR011115">
    <property type="entry name" value="SecA_DEAD"/>
</dbReference>
<keyword evidence="5 16" id="KW-1003">Cell membrane</keyword>
<feature type="binding site" evidence="16">
    <location>
        <position position="514"/>
    </location>
    <ligand>
        <name>ATP</name>
        <dbReference type="ChEBI" id="CHEBI:30616"/>
    </ligand>
</feature>
<dbReference type="PANTHER" id="PTHR30612:SF0">
    <property type="entry name" value="CHLOROPLAST PROTEIN-TRANSPORTING ATPASE"/>
    <property type="match status" value="1"/>
</dbReference>
<proteinExistence type="inferred from homology"/>
<keyword evidence="23" id="KW-1185">Reference proteome</keyword>
<keyword evidence="12 16" id="KW-0653">Protein transport</keyword>
<evidence type="ECO:0000256" key="16">
    <source>
        <dbReference type="HAMAP-Rule" id="MF_01382"/>
    </source>
</evidence>
<dbReference type="Gene3D" id="3.90.1440.10">
    <property type="entry name" value="SecA, preprotein cross-linking domain"/>
    <property type="match status" value="1"/>
</dbReference>
<evidence type="ECO:0000259" key="21">
    <source>
        <dbReference type="PROSITE" id="PS51196"/>
    </source>
</evidence>
<dbReference type="InterPro" id="IPR036670">
    <property type="entry name" value="SecA_X-link_sf"/>
</dbReference>
<evidence type="ECO:0000256" key="13">
    <source>
        <dbReference type="ARBA" id="ARBA00022967"/>
    </source>
</evidence>
<dbReference type="RefSeq" id="WP_256608521.1">
    <property type="nucleotide sequence ID" value="NZ_JANIBL010000084.1"/>
</dbReference>
<dbReference type="InterPro" id="IPR020937">
    <property type="entry name" value="SecA_CS"/>
</dbReference>
<dbReference type="Pfam" id="PF02810">
    <property type="entry name" value="SEC-C"/>
    <property type="match status" value="1"/>
</dbReference>
<keyword evidence="13 16" id="KW-1278">Translocase</keyword>
<feature type="binding site" evidence="16">
    <location>
        <position position="87"/>
    </location>
    <ligand>
        <name>ATP</name>
        <dbReference type="ChEBI" id="CHEBI:30616"/>
    </ligand>
</feature>
<dbReference type="SMART" id="SM00958">
    <property type="entry name" value="SecA_PP_bind"/>
    <property type="match status" value="1"/>
</dbReference>
<dbReference type="Proteomes" id="UP001524570">
    <property type="component" value="Unassembled WGS sequence"/>
</dbReference>
<dbReference type="PRINTS" id="PR00906">
    <property type="entry name" value="SECA"/>
</dbReference>
<dbReference type="CDD" id="cd17928">
    <property type="entry name" value="DEXDc_SecA"/>
    <property type="match status" value="1"/>
</dbReference>
<dbReference type="InterPro" id="IPR004027">
    <property type="entry name" value="SEC_C_motif"/>
</dbReference>
<sequence length="915" mass="103341">MLGKLVKLVVGSRNDRLVKKKRKLVKKVNVLAAEYEKLSDAALQAKTQEFRDRLAQGENLDNLLPEAFAAVREASTRVFGMRHFDVQLIGGMVLHSGKIAEMKTGEGKTLMATLAAYLNALPGKGVHVVTVNDYLARRDAEWMGRLYGFLGLTTGVIVSDLNHEQRQAAYAADITYGTNNEFGFDYLRDNMAFSLEQKVQRDLNFAIVDEVDSILIDEARTPLIISGQAEGSTDIYLKTNQIIPYLTKQEKADDPEKQDQMPGDYAVDEKSRQIHLTEAGYEHVERLLAEHGLIADGSTLYEAANIRLMHYLNASLRAHVLFQKDVDYVVKDGQVIIVDEFTGRMMSGRRWSEGLHQAMEAKENVTIQNENQTLASITFQNYFRLYSKLSGMTGTADTEAFELNKIYGLEVVVIPTHRPMIRKDKGDLVYLSAREKYNAVIEDIKDCVQRGQPVLVGTTSIENSELISGMLQKQNIRHEVLNAKQHEREAHIIENAGMPGAVTIATNMAGRGTDIVLGGNLNAELEALGPDASESDKERVRAAWLERHEKVLASGGLHVIGSERHESRRIDNQLRGRSGRQGDPGSTRFYLSLEDDLMRIFASERVASLMQKLGMEEGEAIEHPWVTRSIESAQRKVENRNFDIRKEILAYDDVANDQRKVIYAQRNELMAAEDINDIINAIRADVLNDVITEYIPPKTMEEQWDVRGLENHLQQEFNLQMPLVEMLGNDRTLNEPKLRQLIIEKAEQESRAREEAVGVQVLRHFEKSVMLQVLDNSWKEHLAAMDQLRQGIHFRGYAQKDPKQEYKRESFQMFTGLLTHIKQEVVGILAKVQVAREEDVQAIDEQRQAPLEMHYEHAEAHSIFEEEPAAQAAQSDSDPESVEQPFVRLGSKVGRNDPCPCGSGKKYKQCHGKLN</sequence>
<evidence type="ECO:0000256" key="3">
    <source>
        <dbReference type="ARBA" id="ARBA00007650"/>
    </source>
</evidence>
<dbReference type="NCBIfam" id="NF009538">
    <property type="entry name" value="PRK12904.1"/>
    <property type="match status" value="1"/>
</dbReference>
<comment type="similarity">
    <text evidence="3 16 17">Belongs to the SecA family.</text>
</comment>
<name>A0ABT1TY36_9GAMM</name>
<evidence type="ECO:0000313" key="22">
    <source>
        <dbReference type="EMBL" id="MCQ8119682.1"/>
    </source>
</evidence>
<keyword evidence="6 16" id="KW-0963">Cytoplasm</keyword>
<evidence type="ECO:0000256" key="8">
    <source>
        <dbReference type="ARBA" id="ARBA00022723"/>
    </source>
</evidence>
<keyword evidence="11 16" id="KW-0067">ATP-binding</keyword>
<dbReference type="InterPro" id="IPR011116">
    <property type="entry name" value="SecA_Wing/Scaffold"/>
</dbReference>
<evidence type="ECO:0000256" key="6">
    <source>
        <dbReference type="ARBA" id="ARBA00022490"/>
    </source>
</evidence>
<dbReference type="InterPro" id="IPR027417">
    <property type="entry name" value="P-loop_NTPase"/>
</dbReference>
<feature type="region of interest" description="Disordered" evidence="18">
    <location>
        <begin position="867"/>
        <end position="915"/>
    </location>
</feature>
<comment type="subunit">
    <text evidence="16">Monomer and homodimer. Part of the essential Sec protein translocation apparatus which comprises SecA, SecYEG and auxiliary proteins SecDF-YajC and YidC.</text>
</comment>
<dbReference type="CDD" id="cd18803">
    <property type="entry name" value="SF2_C_secA"/>
    <property type="match status" value="1"/>
</dbReference>
<keyword evidence="15 16" id="KW-0472">Membrane</keyword>
<dbReference type="EC" id="7.4.2.8" evidence="16"/>
<dbReference type="InterPro" id="IPR001650">
    <property type="entry name" value="Helicase_C-like"/>
</dbReference>
<dbReference type="Pfam" id="PF07516">
    <property type="entry name" value="SecA_SW"/>
    <property type="match status" value="1"/>
</dbReference>
<dbReference type="Gene3D" id="1.10.3060.10">
    <property type="entry name" value="Helical scaffold and wing domains of SecA"/>
    <property type="match status" value="1"/>
</dbReference>
<dbReference type="PANTHER" id="PTHR30612">
    <property type="entry name" value="SECA INNER MEMBRANE COMPONENT OF SEC PROTEIN SECRETION SYSTEM"/>
    <property type="match status" value="1"/>
</dbReference>
<evidence type="ECO:0000259" key="19">
    <source>
        <dbReference type="PROSITE" id="PS51192"/>
    </source>
</evidence>
<dbReference type="NCBIfam" id="TIGR00963">
    <property type="entry name" value="secA"/>
    <property type="match status" value="1"/>
</dbReference>
<dbReference type="Pfam" id="PF01043">
    <property type="entry name" value="SecA_PP_bind"/>
    <property type="match status" value="1"/>
</dbReference>
<dbReference type="InterPro" id="IPR044722">
    <property type="entry name" value="SecA_SF2_C"/>
</dbReference>
<evidence type="ECO:0000256" key="7">
    <source>
        <dbReference type="ARBA" id="ARBA00022519"/>
    </source>
</evidence>
<dbReference type="Pfam" id="PF21090">
    <property type="entry name" value="P-loop_SecA"/>
    <property type="match status" value="1"/>
</dbReference>